<keyword evidence="6 10" id="KW-0969">Cilium</keyword>
<comment type="similarity">
    <text evidence="2 10">Belongs to the tektin family.</text>
</comment>
<keyword evidence="3" id="KW-0963">Cytoplasm</keyword>
<evidence type="ECO:0000313" key="11">
    <source>
        <dbReference type="EMBL" id="CAB3985297.1"/>
    </source>
</evidence>
<dbReference type="GO" id="GO:0015630">
    <property type="term" value="C:microtubule cytoskeleton"/>
    <property type="evidence" value="ECO:0007669"/>
    <property type="project" value="UniProtKB-UniRule"/>
</dbReference>
<evidence type="ECO:0000256" key="10">
    <source>
        <dbReference type="RuleBase" id="RU367040"/>
    </source>
</evidence>
<keyword evidence="5" id="KW-0175">Coiled coil</keyword>
<accession>A0A7D9DGH3</accession>
<comment type="caution">
    <text evidence="11">The sequence shown here is derived from an EMBL/GenBank/DDBJ whole genome shotgun (WGS) entry which is preliminary data.</text>
</comment>
<evidence type="ECO:0000256" key="4">
    <source>
        <dbReference type="ARBA" id="ARBA00022846"/>
    </source>
</evidence>
<evidence type="ECO:0000256" key="8">
    <source>
        <dbReference type="ARBA" id="ARBA00023273"/>
    </source>
</evidence>
<dbReference type="GO" id="GO:0005930">
    <property type="term" value="C:axoneme"/>
    <property type="evidence" value="ECO:0007669"/>
    <property type="project" value="UniProtKB-SubCell"/>
</dbReference>
<name>A0A7D9DGH3_PARCT</name>
<protein>
    <recommendedName>
        <fullName evidence="10">Tektin</fullName>
    </recommendedName>
</protein>
<evidence type="ECO:0000256" key="7">
    <source>
        <dbReference type="ARBA" id="ARBA00023212"/>
    </source>
</evidence>
<dbReference type="Pfam" id="PF03148">
    <property type="entry name" value="Tektin"/>
    <property type="match status" value="1"/>
</dbReference>
<dbReference type="GO" id="GO:0060271">
    <property type="term" value="P:cilium assembly"/>
    <property type="evidence" value="ECO:0007669"/>
    <property type="project" value="UniProtKB-UniRule"/>
</dbReference>
<dbReference type="Proteomes" id="UP001152795">
    <property type="component" value="Unassembled WGS sequence"/>
</dbReference>
<dbReference type="InterPro" id="IPR000435">
    <property type="entry name" value="Tektins"/>
</dbReference>
<dbReference type="PANTHER" id="PTHR19960">
    <property type="entry name" value="TEKTIN"/>
    <property type="match status" value="1"/>
</dbReference>
<dbReference type="OrthoDB" id="10054259at2759"/>
<reference evidence="11" key="1">
    <citation type="submission" date="2020-04" db="EMBL/GenBank/DDBJ databases">
        <authorList>
            <person name="Alioto T."/>
            <person name="Alioto T."/>
            <person name="Gomez Garrido J."/>
        </authorList>
    </citation>
    <scope>NUCLEOTIDE SEQUENCE</scope>
    <source>
        <strain evidence="11">A484AB</strain>
    </source>
</reference>
<evidence type="ECO:0000256" key="1">
    <source>
        <dbReference type="ARBA" id="ARBA00004611"/>
    </source>
</evidence>
<comment type="function">
    <text evidence="9">Microtubule inner protein (MIP) part of the dynein-decorated doublet microtubules (DMTs) in cilia and flagellar axoneme. Forms filamentous polymers in the walls of ciliary and flagellar microtubules.</text>
</comment>
<dbReference type="GO" id="GO:0060294">
    <property type="term" value="P:cilium movement involved in cell motility"/>
    <property type="evidence" value="ECO:0007669"/>
    <property type="project" value="UniProtKB-UniRule"/>
</dbReference>
<proteinExistence type="inferred from homology"/>
<evidence type="ECO:0000256" key="5">
    <source>
        <dbReference type="ARBA" id="ARBA00023054"/>
    </source>
</evidence>
<dbReference type="EMBL" id="CACRXK020000853">
    <property type="protein sequence ID" value="CAB3985297.1"/>
    <property type="molecule type" value="Genomic_DNA"/>
</dbReference>
<dbReference type="GO" id="GO:0005634">
    <property type="term" value="C:nucleus"/>
    <property type="evidence" value="ECO:0007669"/>
    <property type="project" value="TreeGrafter"/>
</dbReference>
<keyword evidence="8 10" id="KW-0966">Cell projection</keyword>
<keyword evidence="7" id="KW-0206">Cytoskeleton</keyword>
<evidence type="ECO:0000256" key="3">
    <source>
        <dbReference type="ARBA" id="ARBA00022490"/>
    </source>
</evidence>
<dbReference type="PANTHER" id="PTHR19960:SF25">
    <property type="entry name" value="TEKTIN-1"/>
    <property type="match status" value="1"/>
</dbReference>
<dbReference type="InterPro" id="IPR048256">
    <property type="entry name" value="Tektin-like"/>
</dbReference>
<dbReference type="AlphaFoldDB" id="A0A7D9DGH3"/>
<evidence type="ECO:0000256" key="6">
    <source>
        <dbReference type="ARBA" id="ARBA00023069"/>
    </source>
</evidence>
<keyword evidence="12" id="KW-1185">Reference proteome</keyword>
<evidence type="ECO:0000256" key="2">
    <source>
        <dbReference type="ARBA" id="ARBA00007209"/>
    </source>
</evidence>
<organism evidence="11 12">
    <name type="scientific">Paramuricea clavata</name>
    <name type="common">Red gorgonian</name>
    <name type="synonym">Violescent sea-whip</name>
    <dbReference type="NCBI Taxonomy" id="317549"/>
    <lineage>
        <taxon>Eukaryota</taxon>
        <taxon>Metazoa</taxon>
        <taxon>Cnidaria</taxon>
        <taxon>Anthozoa</taxon>
        <taxon>Octocorallia</taxon>
        <taxon>Malacalcyonacea</taxon>
        <taxon>Plexauridae</taxon>
        <taxon>Paramuricea</taxon>
    </lineage>
</organism>
<evidence type="ECO:0000256" key="9">
    <source>
        <dbReference type="ARBA" id="ARBA00045224"/>
    </source>
</evidence>
<sequence length="478" mass="55115">MSYLETSHYLKNSTFDPPPFLSTNDQYKTTYINDYSRFGPQLNSSANPAPPFLTGSSSGFPVGTALHATTPITSLPTSSFVHKNSMYTPNQWRTSNTHNVSNGERERATAERLRDECARLRTETAIKTNRTQLDVNNKLDGRITDVDFWKQELNREHREIVEEIKMLQQFIGRLERALAATEQPLNVARQNLDYRTRRVKIDLVFDNVEEILNKEMKTIEDFQALFKKTLEQAMNMLWTLRNIKTMLENDISGKFTALSIDTHSRSLNNHSKGLYYAPHAVCIQANSSTVDGWEAFSTNNIAKAERERKASVALRSEINSILMQSFADLRGLYENVNNIFDRRIEETMEAKRKLERELARVIDEMNAMQNNIDNLRMAIAEKENPLKLAHTRLDKRSRRPGIELCADAPQYRLVSEVGEINASVDRLRQRMAESQRQLENLAQQKASLEDDINTKTNTIFLDRDQCMTVRKQVRHIQH</sequence>
<keyword evidence="4 10" id="KW-0282">Flagellum</keyword>
<evidence type="ECO:0000313" key="12">
    <source>
        <dbReference type="Proteomes" id="UP001152795"/>
    </source>
</evidence>
<dbReference type="PRINTS" id="PR00511">
    <property type="entry name" value="TEKTIN"/>
</dbReference>
<comment type="subcellular location">
    <subcellularLocation>
        <location evidence="10">Cytoplasm</location>
        <location evidence="10">Cytoskeleton</location>
        <location evidence="10">Cilium axoneme</location>
    </subcellularLocation>
    <subcellularLocation>
        <location evidence="1">Cytoplasm</location>
        <location evidence="1">Cytoskeleton</location>
        <location evidence="1">Flagellum axoneme</location>
    </subcellularLocation>
</comment>
<gene>
    <name evidence="11" type="ORF">PACLA_8A052081</name>
</gene>